<organism evidence="1 2">
    <name type="scientific">Candidatus Abawacabacteria bacterium RBG_16_42_10</name>
    <dbReference type="NCBI Taxonomy" id="1817814"/>
    <lineage>
        <taxon>Bacteria</taxon>
        <taxon>Candidatus Abawacaibacteriota</taxon>
    </lineage>
</organism>
<evidence type="ECO:0000313" key="1">
    <source>
        <dbReference type="EMBL" id="OGC81488.1"/>
    </source>
</evidence>
<dbReference type="Proteomes" id="UP000177614">
    <property type="component" value="Unassembled WGS sequence"/>
</dbReference>
<dbReference type="InterPro" id="IPR036583">
    <property type="entry name" value="23S_rRNA_IVS_sf"/>
</dbReference>
<dbReference type="Pfam" id="PF05635">
    <property type="entry name" value="23S_rRNA_IVP"/>
    <property type="match status" value="1"/>
</dbReference>
<dbReference type="PANTHER" id="PTHR38471:SF2">
    <property type="entry name" value="FOUR HELIX BUNDLE PROTEIN"/>
    <property type="match status" value="1"/>
</dbReference>
<comment type="caution">
    <text evidence="1">The sequence shown here is derived from an EMBL/GenBank/DDBJ whole genome shotgun (WGS) entry which is preliminary data.</text>
</comment>
<evidence type="ECO:0000313" key="2">
    <source>
        <dbReference type="Proteomes" id="UP000177614"/>
    </source>
</evidence>
<dbReference type="AlphaFoldDB" id="A0A1F4XIP5"/>
<dbReference type="InterPro" id="IPR012657">
    <property type="entry name" value="23S_rRNA-intervening_sequence"/>
</dbReference>
<evidence type="ECO:0008006" key="3">
    <source>
        <dbReference type="Google" id="ProtNLM"/>
    </source>
</evidence>
<gene>
    <name evidence="1" type="ORF">A2V81_01230</name>
</gene>
<dbReference type="PANTHER" id="PTHR38471">
    <property type="entry name" value="FOUR HELIX BUNDLE PROTEIN"/>
    <property type="match status" value="1"/>
</dbReference>
<dbReference type="STRING" id="1817814.A2V81_01230"/>
<dbReference type="SUPFAM" id="SSF158446">
    <property type="entry name" value="IVS-encoded protein-like"/>
    <property type="match status" value="1"/>
</dbReference>
<dbReference type="Gene3D" id="1.20.1440.60">
    <property type="entry name" value="23S rRNA-intervening sequence"/>
    <property type="match status" value="1"/>
</dbReference>
<dbReference type="EMBL" id="MEWR01000026">
    <property type="protein sequence ID" value="OGC81488.1"/>
    <property type="molecule type" value="Genomic_DNA"/>
</dbReference>
<accession>A0A1F4XIP5</accession>
<protein>
    <recommendedName>
        <fullName evidence="3">Four helix bundle protein</fullName>
    </recommendedName>
</protein>
<name>A0A1F4XIP5_9BACT</name>
<dbReference type="NCBIfam" id="TIGR02436">
    <property type="entry name" value="four helix bundle protein"/>
    <property type="match status" value="1"/>
</dbReference>
<proteinExistence type="predicted"/>
<sequence>MFDFQKLIVYQKAKQFYHEALIHVIWNNRVDLGMKDQLRRAARSIAHNIAEGAGKYTKPDKRRYYVCAKASVYECFAALELIEMEMLISKTVMDNFHNQLVELSKMLTGLIKSQS</sequence>
<reference evidence="1 2" key="1">
    <citation type="journal article" date="2016" name="Nat. Commun.">
        <title>Thousands of microbial genomes shed light on interconnected biogeochemical processes in an aquifer system.</title>
        <authorList>
            <person name="Anantharaman K."/>
            <person name="Brown C.T."/>
            <person name="Hug L.A."/>
            <person name="Sharon I."/>
            <person name="Castelle C.J."/>
            <person name="Probst A.J."/>
            <person name="Thomas B.C."/>
            <person name="Singh A."/>
            <person name="Wilkins M.J."/>
            <person name="Karaoz U."/>
            <person name="Brodie E.L."/>
            <person name="Williams K.H."/>
            <person name="Hubbard S.S."/>
            <person name="Banfield J.F."/>
        </authorList>
    </citation>
    <scope>NUCLEOTIDE SEQUENCE [LARGE SCALE GENOMIC DNA]</scope>
</reference>
<dbReference type="CDD" id="cd16377">
    <property type="entry name" value="23S_rRNA_IVP_like"/>
    <property type="match status" value="1"/>
</dbReference>